<protein>
    <submittedName>
        <fullName evidence="1">Uncharacterized protein</fullName>
    </submittedName>
</protein>
<dbReference type="AlphaFoldDB" id="A0A098EBU4"/>
<evidence type="ECO:0000313" key="1">
    <source>
        <dbReference type="EMBL" id="CEG12495.1"/>
    </source>
</evidence>
<dbReference type="EMBL" id="CCXY01000155">
    <property type="protein sequence ID" value="CEG12495.1"/>
    <property type="molecule type" value="Genomic_DNA"/>
</dbReference>
<proteinExistence type="predicted"/>
<name>A0A098EBU4_9ZZZZ</name>
<organism evidence="1">
    <name type="scientific">groundwater metagenome</name>
    <dbReference type="NCBI Taxonomy" id="717931"/>
    <lineage>
        <taxon>unclassified sequences</taxon>
        <taxon>metagenomes</taxon>
        <taxon>ecological metagenomes</taxon>
    </lineage>
</organism>
<sequence length="267" mass="30104">MAKSVIQSMVVIITGILFVGIVQAGTDDGNLKEVGIEFIQIYSPIAGNLVSCPSDARGFYNALGLIGWAKKFEREDNAACEKHFKFQSLGGVDYQWIDDIDFAFFCGHGQREGNEAWILFTSACDDQWLKNKEVVWGDKDLEWITLDACSVLNNGDGKVFQRWGRTWSGSPTNVFSGLHMIQGFDTIINDHPDRGKLFVEHMKKGKTIKQSWFDACDDTVDYSGSRRAVAMYACDAYDDHLPGYGSISNDNNYPNCLEWTPYYCYKK</sequence>
<reference evidence="1" key="1">
    <citation type="submission" date="2014-09" db="EMBL/GenBank/DDBJ databases">
        <authorList>
            <person name="Probst J Alexander"/>
        </authorList>
    </citation>
    <scope>NUCLEOTIDE SEQUENCE</scope>
</reference>
<gene>
    <name evidence="1" type="ORF">MSIBF_A2380001</name>
</gene>
<accession>A0A098EBU4</accession>
<dbReference type="Pfam" id="PF19872">
    <property type="entry name" value="DUF6345"/>
    <property type="match status" value="1"/>
</dbReference>
<dbReference type="InterPro" id="IPR045926">
    <property type="entry name" value="DUF6345"/>
</dbReference>